<reference evidence="12 13" key="1">
    <citation type="submission" date="2014-06" db="EMBL/GenBank/DDBJ databases">
        <title>The Genome of the Aflatoxigenic Filamentous Fungus Aspergillus nomius.</title>
        <authorList>
            <person name="Moore M.G."/>
            <person name="Shannon B.M."/>
            <person name="Brian M.M."/>
        </authorList>
    </citation>
    <scope>NUCLEOTIDE SEQUENCE [LARGE SCALE GENOMIC DNA]</scope>
    <source>
        <strain evidence="12 13">NRRL 13137</strain>
    </source>
</reference>
<evidence type="ECO:0000256" key="7">
    <source>
        <dbReference type="ARBA" id="ARBA00023136"/>
    </source>
</evidence>
<feature type="transmembrane region" description="Helical" evidence="10">
    <location>
        <begin position="225"/>
        <end position="246"/>
    </location>
</feature>
<comment type="caution">
    <text evidence="12">The sequence shown here is derived from an EMBL/GenBank/DDBJ whole genome shotgun (WGS) entry which is preliminary data.</text>
</comment>
<evidence type="ECO:0000256" key="6">
    <source>
        <dbReference type="ARBA" id="ARBA00022989"/>
    </source>
</evidence>
<keyword evidence="6 10" id="KW-1133">Transmembrane helix</keyword>
<feature type="transmembrane region" description="Helical" evidence="10">
    <location>
        <begin position="69"/>
        <end position="89"/>
    </location>
</feature>
<feature type="transmembrane region" description="Helical" evidence="10">
    <location>
        <begin position="380"/>
        <end position="400"/>
    </location>
</feature>
<gene>
    <name evidence="12" type="ORF">ANOM_006980</name>
</gene>
<proteinExistence type="inferred from homology"/>
<feature type="compositionally biased region" description="Low complexity" evidence="9">
    <location>
        <begin position="618"/>
        <end position="634"/>
    </location>
</feature>
<evidence type="ECO:0000256" key="1">
    <source>
        <dbReference type="ARBA" id="ARBA00004651"/>
    </source>
</evidence>
<feature type="transmembrane region" description="Helical" evidence="10">
    <location>
        <begin position="196"/>
        <end position="219"/>
    </location>
</feature>
<protein>
    <submittedName>
        <fullName evidence="12">Putative MFS multidrug transporter</fullName>
    </submittedName>
</protein>
<evidence type="ECO:0000256" key="5">
    <source>
        <dbReference type="ARBA" id="ARBA00022692"/>
    </source>
</evidence>
<organism evidence="12 13">
    <name type="scientific">Aspergillus nomiae NRRL (strain ATCC 15546 / NRRL 13137 / CBS 260.88 / M93)</name>
    <dbReference type="NCBI Taxonomy" id="1509407"/>
    <lineage>
        <taxon>Eukaryota</taxon>
        <taxon>Fungi</taxon>
        <taxon>Dikarya</taxon>
        <taxon>Ascomycota</taxon>
        <taxon>Pezizomycotina</taxon>
        <taxon>Eurotiomycetes</taxon>
        <taxon>Eurotiomycetidae</taxon>
        <taxon>Eurotiales</taxon>
        <taxon>Aspergillaceae</taxon>
        <taxon>Aspergillus</taxon>
        <taxon>Aspergillus subgen. Circumdati</taxon>
    </lineage>
</organism>
<dbReference type="GO" id="GO:0022857">
    <property type="term" value="F:transmembrane transporter activity"/>
    <property type="evidence" value="ECO:0007669"/>
    <property type="project" value="InterPro"/>
</dbReference>
<dbReference type="InterPro" id="IPR007248">
    <property type="entry name" value="Mpv17_PMP22"/>
</dbReference>
<dbReference type="RefSeq" id="XP_015405596.1">
    <property type="nucleotide sequence ID" value="XM_015552236.1"/>
</dbReference>
<feature type="transmembrane region" description="Helical" evidence="10">
    <location>
        <begin position="339"/>
        <end position="359"/>
    </location>
</feature>
<feature type="transmembrane region" description="Helical" evidence="10">
    <location>
        <begin position="136"/>
        <end position="156"/>
    </location>
</feature>
<dbReference type="GeneID" id="26808784"/>
<dbReference type="AlphaFoldDB" id="A0A0L1IZS7"/>
<dbReference type="SUPFAM" id="SSF103473">
    <property type="entry name" value="MFS general substrate transporter"/>
    <property type="match status" value="1"/>
</dbReference>
<feature type="transmembrane region" description="Helical" evidence="10">
    <location>
        <begin position="162"/>
        <end position="184"/>
    </location>
</feature>
<evidence type="ECO:0000259" key="11">
    <source>
        <dbReference type="PROSITE" id="PS50850"/>
    </source>
</evidence>
<feature type="region of interest" description="Disordered" evidence="9">
    <location>
        <begin position="613"/>
        <end position="651"/>
    </location>
</feature>
<evidence type="ECO:0000256" key="3">
    <source>
        <dbReference type="ARBA" id="ARBA00022448"/>
    </source>
</evidence>
<comment type="subcellular location">
    <subcellularLocation>
        <location evidence="1">Cell membrane</location>
        <topology evidence="1">Multi-pass membrane protein</topology>
    </subcellularLocation>
</comment>
<dbReference type="STRING" id="1509407.A0A0L1IZS7"/>
<sequence>MSNEKGALGESPMSRKIPYWRMVMDQGAVTQEVIDHPYPGSGTEEDPYAVTWLPNDPRNPMQFASSTKWFITMLAAISTLAVALVSSAYTGGVAQIRQQFHVGTEVSTLGVSLFVLGFAIGPLLWAPLSEMFGRQIIFFITYLALTAFNCGSAGAQNIQTLIILRFFAGSFGSSPLTNAGGVIADMFSAKERGVATSLFAAAPFLGPVLGPIIGGFLGMNAGWRWVMGFLGAFSGFVWIVASLFTPETYAPVLLRRRAERLSKITGKVYLSKLDIDQGKVSLKQAFGTALSRPWILLFREPIVFLLSLYMAIVYGTLYMLFAAYPIVFQMVRGWNQGVGSLPFLGIMIGMLAAVAYSIFDNKRYVKTDEQHGGFAPPEARLPPCMIASLAIPIGLFWFAWTNYPSIHWMACVAAGAPFGFGMVLVFLSILTYLIDTYTIFAASVLAANSVLRSVFGAAFPLFTTYMYKDLGIHWASTIPAFLALACVPFPFLFYIYGPKIRMRCKYAAESDAFMRKMAQQIKQQQGEPDDKEIENAFDRTEAPGVEVSDSSDDESDSHVGELPPVHQVRTKSSVRTAGSAPWQTANAIFAVPSAISHTASRKSIYQLIAEEPGEERTPQNAQSQAAPPSSTQPSCPSPTPRTVPAGARSRSLRDVIVEGPLGKLGRSYSRVQERRPYATQFWSSIVVYLFGDLSAQLLFPSDSKSVKDTAREKSESASKTESEDNGAATSGGGYDPWRTLRHLTVGAGSSIPSYTWFMFLHHHFNFTSKFLSILTKVCVQQAVFTPVFNTYFFSVHSLLSGATFEETWERLKKALPVSITNSAKLWPAVTAFSFMYVPPQFRNIFSGVIAVGWQTYLSWLNQKAAREVEANELAEAAASQIGVGAPATLKA</sequence>
<evidence type="ECO:0000256" key="4">
    <source>
        <dbReference type="ARBA" id="ARBA00022475"/>
    </source>
</evidence>
<feature type="transmembrane region" description="Helical" evidence="10">
    <location>
        <begin position="302"/>
        <end position="327"/>
    </location>
</feature>
<comment type="similarity">
    <text evidence="2">Belongs to the peroxisomal membrane protein PXMP2/4 family.</text>
</comment>
<accession>A0A0L1IZS7</accession>
<evidence type="ECO:0000313" key="12">
    <source>
        <dbReference type="EMBL" id="KNG84673.1"/>
    </source>
</evidence>
<keyword evidence="3" id="KW-0813">Transport</keyword>
<dbReference type="PANTHER" id="PTHR23502:SF186">
    <property type="entry name" value="MAJOR FACILITATOR SUPERFAMILY (MFS) PROFILE DOMAIN-CONTAINING PROTEIN"/>
    <property type="match status" value="1"/>
</dbReference>
<feature type="region of interest" description="Disordered" evidence="9">
    <location>
        <begin position="709"/>
        <end position="732"/>
    </location>
</feature>
<keyword evidence="4" id="KW-1003">Cell membrane</keyword>
<feature type="domain" description="Major facilitator superfamily (MFS) profile" evidence="11">
    <location>
        <begin position="71"/>
        <end position="503"/>
    </location>
</feature>
<evidence type="ECO:0000313" key="13">
    <source>
        <dbReference type="Proteomes" id="UP000037505"/>
    </source>
</evidence>
<dbReference type="Pfam" id="PF07690">
    <property type="entry name" value="MFS_1"/>
    <property type="match status" value="1"/>
</dbReference>
<dbReference type="Pfam" id="PF04117">
    <property type="entry name" value="Mpv17_PMP22"/>
    <property type="match status" value="1"/>
</dbReference>
<dbReference type="FunFam" id="1.20.1250.20:FF:000266">
    <property type="entry name" value="MFS multidrug transporter, putative"/>
    <property type="match status" value="1"/>
</dbReference>
<dbReference type="CDD" id="cd17323">
    <property type="entry name" value="MFS_Tpo1_MDR_like"/>
    <property type="match status" value="1"/>
</dbReference>
<dbReference type="InterPro" id="IPR020846">
    <property type="entry name" value="MFS_dom"/>
</dbReference>
<evidence type="ECO:0000256" key="10">
    <source>
        <dbReference type="SAM" id="Phobius"/>
    </source>
</evidence>
<keyword evidence="5 10" id="KW-0812">Transmembrane</keyword>
<feature type="compositionally biased region" description="Basic and acidic residues" evidence="9">
    <location>
        <begin position="709"/>
        <end position="722"/>
    </location>
</feature>
<feature type="transmembrane region" description="Helical" evidence="10">
    <location>
        <begin position="109"/>
        <end position="129"/>
    </location>
</feature>
<dbReference type="InterPro" id="IPR036259">
    <property type="entry name" value="MFS_trans_sf"/>
</dbReference>
<dbReference type="InterPro" id="IPR011701">
    <property type="entry name" value="MFS"/>
</dbReference>
<dbReference type="OrthoDB" id="446368at2759"/>
<dbReference type="EMBL" id="JNOM01000194">
    <property type="protein sequence ID" value="KNG84673.1"/>
    <property type="molecule type" value="Genomic_DNA"/>
</dbReference>
<dbReference type="PANTHER" id="PTHR23502">
    <property type="entry name" value="MAJOR FACILITATOR SUPERFAMILY"/>
    <property type="match status" value="1"/>
</dbReference>
<evidence type="ECO:0000256" key="9">
    <source>
        <dbReference type="SAM" id="MobiDB-lite"/>
    </source>
</evidence>
<dbReference type="Proteomes" id="UP000037505">
    <property type="component" value="Unassembled WGS sequence"/>
</dbReference>
<dbReference type="PROSITE" id="PS50850">
    <property type="entry name" value="MFS"/>
    <property type="match status" value="1"/>
</dbReference>
<dbReference type="GO" id="GO:0005886">
    <property type="term" value="C:plasma membrane"/>
    <property type="evidence" value="ECO:0007669"/>
    <property type="project" value="UniProtKB-SubCell"/>
</dbReference>
<keyword evidence="7 10" id="KW-0472">Membrane</keyword>
<evidence type="ECO:0000256" key="8">
    <source>
        <dbReference type="ARBA" id="ARBA00038459"/>
    </source>
</evidence>
<feature type="transmembrane region" description="Helical" evidence="10">
    <location>
        <begin position="437"/>
        <end position="462"/>
    </location>
</feature>
<feature type="transmembrane region" description="Helical" evidence="10">
    <location>
        <begin position="406"/>
        <end position="430"/>
    </location>
</feature>
<keyword evidence="13" id="KW-1185">Reference proteome</keyword>
<comment type="similarity">
    <text evidence="8">Belongs to the major facilitator superfamily. DHA1 family. Polyamines/proton antiporter (TC 2.A.1.2.16) subfamily.</text>
</comment>
<feature type="transmembrane region" description="Helical" evidence="10">
    <location>
        <begin position="474"/>
        <end position="496"/>
    </location>
</feature>
<feature type="region of interest" description="Disordered" evidence="9">
    <location>
        <begin position="539"/>
        <end position="577"/>
    </location>
</feature>
<name>A0A0L1IZS7_ASPN3</name>
<evidence type="ECO:0000256" key="2">
    <source>
        <dbReference type="ARBA" id="ARBA00006824"/>
    </source>
</evidence>
<dbReference type="Gene3D" id="1.20.1250.20">
    <property type="entry name" value="MFS general substrate transporter like domains"/>
    <property type="match status" value="1"/>
</dbReference>